<feature type="compositionally biased region" description="Basic and acidic residues" evidence="1">
    <location>
        <begin position="410"/>
        <end position="420"/>
    </location>
</feature>
<reference evidence="3" key="1">
    <citation type="journal article" date="2023" name="Science">
        <title>Genome structures resolve the early diversification of teleost fishes.</title>
        <authorList>
            <person name="Parey E."/>
            <person name="Louis A."/>
            <person name="Montfort J."/>
            <person name="Bouchez O."/>
            <person name="Roques C."/>
            <person name="Iampietro C."/>
            <person name="Lluch J."/>
            <person name="Castinel A."/>
            <person name="Donnadieu C."/>
            <person name="Desvignes T."/>
            <person name="Floi Bucao C."/>
            <person name="Jouanno E."/>
            <person name="Wen M."/>
            <person name="Mejri S."/>
            <person name="Dirks R."/>
            <person name="Jansen H."/>
            <person name="Henkel C."/>
            <person name="Chen W.J."/>
            <person name="Zahm M."/>
            <person name="Cabau C."/>
            <person name="Klopp C."/>
            <person name="Thompson A.W."/>
            <person name="Robinson-Rechavi M."/>
            <person name="Braasch I."/>
            <person name="Lecointre G."/>
            <person name="Bobe J."/>
            <person name="Postlethwait J.H."/>
            <person name="Berthelot C."/>
            <person name="Roest Crollius H."/>
            <person name="Guiguen Y."/>
        </authorList>
    </citation>
    <scope>NUCLEOTIDE SEQUENCE</scope>
    <source>
        <strain evidence="3">NC1722</strain>
    </source>
</reference>
<evidence type="ECO:0000259" key="2">
    <source>
        <dbReference type="Pfam" id="PF13966"/>
    </source>
</evidence>
<gene>
    <name evidence="3" type="ORF">AAFF_G00418990</name>
</gene>
<feature type="compositionally biased region" description="Pro residues" evidence="1">
    <location>
        <begin position="366"/>
        <end position="376"/>
    </location>
</feature>
<evidence type="ECO:0000313" key="4">
    <source>
        <dbReference type="Proteomes" id="UP001221898"/>
    </source>
</evidence>
<sequence length="493" mass="51561">MAGTYRPLQGFLKKHGLEGEGAGTLTSHKCLLSTVQGREPTYPVRGLALGQAEEVWKAVAHPDLLNRHRDLAWLVAHGVLPVRAVMHARRLAQTAECPRAGCGGEETVFHALWDCGVAQELWRAAQPADGTVLGPGSRAGLRHDALRRWPGVPGGLQVESSVAGHVLLCGGPLDSKDIARPGAQRTVPAGNLEAGLQSHKDLYGAGRSALGQRGGAGQMGVCSLDSDGHGQGDPDRWIASAFVLEQRDWVQALEKDTACPVQWFSSPSAPAPDSAHDQAGTPIQGPCYQLFPEAAATTSADWPPVSRGPPPVPAPAPNQGPEPAAAPVPDPATAPGPAPGPAPAPVQESRLGPPRSPTFGRGRARAPPPAFVPDPPQVGATTPLEWGDSEVPEEGGAVGWETKPTRKRPLSRDQQEDRGYKVAPSTPPVYNRFEVLAGSQEGVEFCTSMDLKLASPPSVMSEADSWAVDNVEWSEGMDPIPLGVGDLGGAGAP</sequence>
<evidence type="ECO:0000256" key="1">
    <source>
        <dbReference type="SAM" id="MobiDB-lite"/>
    </source>
</evidence>
<accession>A0AAD7S9W7</accession>
<protein>
    <recommendedName>
        <fullName evidence="2">Reverse transcriptase zinc-binding domain-containing protein</fullName>
    </recommendedName>
</protein>
<dbReference type="Pfam" id="PF13966">
    <property type="entry name" value="zf-RVT"/>
    <property type="match status" value="1"/>
</dbReference>
<dbReference type="InterPro" id="IPR026960">
    <property type="entry name" value="RVT-Znf"/>
</dbReference>
<feature type="domain" description="Reverse transcriptase zinc-binding" evidence="2">
    <location>
        <begin position="54"/>
        <end position="122"/>
    </location>
</feature>
<feature type="region of interest" description="Disordered" evidence="1">
    <location>
        <begin position="263"/>
        <end position="427"/>
    </location>
</feature>
<organism evidence="3 4">
    <name type="scientific">Aldrovandia affinis</name>
    <dbReference type="NCBI Taxonomy" id="143900"/>
    <lineage>
        <taxon>Eukaryota</taxon>
        <taxon>Metazoa</taxon>
        <taxon>Chordata</taxon>
        <taxon>Craniata</taxon>
        <taxon>Vertebrata</taxon>
        <taxon>Euteleostomi</taxon>
        <taxon>Actinopterygii</taxon>
        <taxon>Neopterygii</taxon>
        <taxon>Teleostei</taxon>
        <taxon>Notacanthiformes</taxon>
        <taxon>Halosauridae</taxon>
        <taxon>Aldrovandia</taxon>
    </lineage>
</organism>
<feature type="compositionally biased region" description="Pro residues" evidence="1">
    <location>
        <begin position="306"/>
        <end position="344"/>
    </location>
</feature>
<comment type="caution">
    <text evidence="3">The sequence shown here is derived from an EMBL/GenBank/DDBJ whole genome shotgun (WGS) entry which is preliminary data.</text>
</comment>
<name>A0AAD7S9W7_9TELE</name>
<dbReference type="EMBL" id="JAINUG010000088">
    <property type="protein sequence ID" value="KAJ8398702.1"/>
    <property type="molecule type" value="Genomic_DNA"/>
</dbReference>
<evidence type="ECO:0000313" key="3">
    <source>
        <dbReference type="EMBL" id="KAJ8398702.1"/>
    </source>
</evidence>
<dbReference type="Proteomes" id="UP001221898">
    <property type="component" value="Unassembled WGS sequence"/>
</dbReference>
<dbReference type="AlphaFoldDB" id="A0AAD7S9W7"/>
<keyword evidence="4" id="KW-1185">Reference proteome</keyword>
<proteinExistence type="predicted"/>